<dbReference type="InterPro" id="IPR010917">
    <property type="entry name" value="TonB_rcpt_CS"/>
</dbReference>
<evidence type="ECO:0000256" key="5">
    <source>
        <dbReference type="ARBA" id="ARBA00022729"/>
    </source>
</evidence>
<dbReference type="InterPro" id="IPR012910">
    <property type="entry name" value="Plug_dom"/>
</dbReference>
<dbReference type="InterPro" id="IPR037066">
    <property type="entry name" value="Plug_dom_sf"/>
</dbReference>
<dbReference type="Pfam" id="PF25183">
    <property type="entry name" value="OMP_b-brl_4"/>
    <property type="match status" value="2"/>
</dbReference>
<evidence type="ECO:0000256" key="9">
    <source>
        <dbReference type="PROSITE-ProRule" id="PRU01360"/>
    </source>
</evidence>
<evidence type="ECO:0000256" key="10">
    <source>
        <dbReference type="PROSITE-ProRule" id="PRU10144"/>
    </source>
</evidence>
<dbReference type="RefSeq" id="WP_007615848.1">
    <property type="nucleotide sequence ID" value="NZ_BAEO01000005.1"/>
</dbReference>
<dbReference type="InterPro" id="IPR013784">
    <property type="entry name" value="Carb-bd-like_fold"/>
</dbReference>
<dbReference type="InterPro" id="IPR057601">
    <property type="entry name" value="Oar-like_b-barrel"/>
</dbReference>
<gene>
    <name evidence="14" type="ORF">GARC_0244</name>
</gene>
<dbReference type="SUPFAM" id="SSF49452">
    <property type="entry name" value="Starch-binding domain-like"/>
    <property type="match status" value="1"/>
</dbReference>
<evidence type="ECO:0000256" key="6">
    <source>
        <dbReference type="ARBA" id="ARBA00023077"/>
    </source>
</evidence>
<comment type="similarity">
    <text evidence="9">Belongs to the TonB-dependent receptor family.</text>
</comment>
<keyword evidence="5 11" id="KW-0732">Signal</keyword>
<keyword evidence="6" id="KW-0798">TonB box</keyword>
<comment type="subcellular location">
    <subcellularLocation>
        <location evidence="1 9">Cell outer membrane</location>
        <topology evidence="1 9">Multi-pass membrane protein</topology>
    </subcellularLocation>
</comment>
<dbReference type="GO" id="GO:0044718">
    <property type="term" value="P:siderophore transmembrane transport"/>
    <property type="evidence" value="ECO:0007669"/>
    <property type="project" value="TreeGrafter"/>
</dbReference>
<feature type="chain" id="PRO_5003900718" evidence="11">
    <location>
        <begin position="26"/>
        <end position="985"/>
    </location>
</feature>
<feature type="short sequence motif" description="TonB C-terminal box" evidence="10">
    <location>
        <begin position="968"/>
        <end position="985"/>
    </location>
</feature>
<organism evidence="14 15">
    <name type="scientific">Paraglaciecola arctica BSs20135</name>
    <dbReference type="NCBI Taxonomy" id="493475"/>
    <lineage>
        <taxon>Bacteria</taxon>
        <taxon>Pseudomonadati</taxon>
        <taxon>Pseudomonadota</taxon>
        <taxon>Gammaproteobacteria</taxon>
        <taxon>Alteromonadales</taxon>
        <taxon>Alteromonadaceae</taxon>
        <taxon>Paraglaciecola</taxon>
    </lineage>
</organism>
<dbReference type="eggNOG" id="COG4771">
    <property type="taxonomic scope" value="Bacteria"/>
</dbReference>
<dbReference type="Gene3D" id="2.60.40.1120">
    <property type="entry name" value="Carboxypeptidase-like, regulatory domain"/>
    <property type="match status" value="1"/>
</dbReference>
<dbReference type="PROSITE" id="PS01156">
    <property type="entry name" value="TONB_DEPENDENT_REC_2"/>
    <property type="match status" value="1"/>
</dbReference>
<feature type="domain" description="TonB-dependent transporter Oar-like beta-barrel" evidence="13">
    <location>
        <begin position="278"/>
        <end position="562"/>
    </location>
</feature>
<dbReference type="OrthoDB" id="9768147at2"/>
<dbReference type="GO" id="GO:0009279">
    <property type="term" value="C:cell outer membrane"/>
    <property type="evidence" value="ECO:0007669"/>
    <property type="project" value="UniProtKB-SubCell"/>
</dbReference>
<dbReference type="PANTHER" id="PTHR30069:SF46">
    <property type="entry name" value="OAR PROTEIN"/>
    <property type="match status" value="1"/>
</dbReference>
<dbReference type="Pfam" id="PF13620">
    <property type="entry name" value="CarboxypepD_reg"/>
    <property type="match status" value="1"/>
</dbReference>
<keyword evidence="7 9" id="KW-0472">Membrane</keyword>
<dbReference type="SUPFAM" id="SSF56935">
    <property type="entry name" value="Porins"/>
    <property type="match status" value="1"/>
</dbReference>
<evidence type="ECO:0000313" key="14">
    <source>
        <dbReference type="EMBL" id="GAC17226.1"/>
    </source>
</evidence>
<dbReference type="PANTHER" id="PTHR30069">
    <property type="entry name" value="TONB-DEPENDENT OUTER MEMBRANE RECEPTOR"/>
    <property type="match status" value="1"/>
</dbReference>
<evidence type="ECO:0000256" key="2">
    <source>
        <dbReference type="ARBA" id="ARBA00022448"/>
    </source>
</evidence>
<evidence type="ECO:0000256" key="1">
    <source>
        <dbReference type="ARBA" id="ARBA00004571"/>
    </source>
</evidence>
<evidence type="ECO:0000256" key="4">
    <source>
        <dbReference type="ARBA" id="ARBA00022692"/>
    </source>
</evidence>
<dbReference type="EMBL" id="BAEO01000005">
    <property type="protein sequence ID" value="GAC17226.1"/>
    <property type="molecule type" value="Genomic_DNA"/>
</dbReference>
<dbReference type="GO" id="GO:0030246">
    <property type="term" value="F:carbohydrate binding"/>
    <property type="evidence" value="ECO:0007669"/>
    <property type="project" value="InterPro"/>
</dbReference>
<keyword evidence="15" id="KW-1185">Reference proteome</keyword>
<evidence type="ECO:0000256" key="8">
    <source>
        <dbReference type="ARBA" id="ARBA00023237"/>
    </source>
</evidence>
<dbReference type="GO" id="GO:0015344">
    <property type="term" value="F:siderophore uptake transmembrane transporter activity"/>
    <property type="evidence" value="ECO:0007669"/>
    <property type="project" value="TreeGrafter"/>
</dbReference>
<keyword evidence="4 9" id="KW-0812">Transmembrane</keyword>
<sequence length="985" mass="107629">MFTFKKSVTALAIAASLGLAMPAMAGNNDGNIAGTVVDARTQQSVSGAEVILKNIATGYTKSLTTSANGSYRLGNLPVGTYNVSLQVAGYEPVSQGDITVSIGATTNVDLNLVAEGDNIEKIEVHGSAFSMVDVTSSESALNIGAVELSRIPVPRNLTSVALLAPGVTQGDARFGNYASFGGASVAENSVYINGLNVTNFRNGLGFSNVPFEFYDQFQVKTGGYSAEFGRSTGGVVNAVTKRGSNEFKFGANVYWQPADLREQSPNSKKTNGEYYIYNGDDERSEMQGNIYASGAIIQDTLFFYAIYNPRDISNDYTNGEKTTYNEATGDDAFWGGKIDWQISENHLLELLAFSDSATTSTDNFLYEPRTYNSTSFEETGGDNWSLKYTGYITDDFTVSALYGENEYTLTTKSNIQNDCELFYDTRDVQELGFTSSGCATSNDYIVEDGNDKREAMRIDFGYILGDHEIRFGFDSETNTSGSVQAYSGPDGKYWFLYDGTPGATLSNGAVIPEGVTQYSRSRLRTVSGNFETEATAMYIEDTWTVTDNLTIKLGVRNETFDNKNGEGETFAKIDNMIAPRFGLAWDPTGEGDSKVFVNIGRYFLPVANNTNVRLSGNEYDVYQFFELEGVNVNDYNGIPYLTAINGAQIGADQFNADGSVPDVSGIVDQDLDPMYQDEFMLGYQAVIGEGWSWGVKGIRRELNGAIDDMTISHVTQAKYGCDHPGGGGYVLGNPGEDMTIKADTDCDHEVDTFVTLTGEELGYPTATRTYNALEFTLDRQWDDVWSMSASYTWSKSYGNSEGLVKSDNAQEDAGLTQDFDFPDLMDGAYGNLPNDKRHQFKVYGSYSLTDNLLIGANFSLQSGRPITALGIGHPNGIPDYGDTYYLCTADCATDDPTYAFSPRGTFGETPWIARLDLSASYTMEFADSYEVNFRADIFNVLDAHSTTRVNEIAELGEIGQAEPDFGLTSGYQTPRYVQFSASIRF</sequence>
<dbReference type="PROSITE" id="PS52016">
    <property type="entry name" value="TONB_DEPENDENT_REC_3"/>
    <property type="match status" value="1"/>
</dbReference>
<dbReference type="Pfam" id="PF07715">
    <property type="entry name" value="Plug"/>
    <property type="match status" value="1"/>
</dbReference>
<protein>
    <submittedName>
        <fullName evidence="14">Oar protein</fullName>
    </submittedName>
</protein>
<evidence type="ECO:0000256" key="7">
    <source>
        <dbReference type="ARBA" id="ARBA00023136"/>
    </source>
</evidence>
<evidence type="ECO:0000256" key="3">
    <source>
        <dbReference type="ARBA" id="ARBA00022452"/>
    </source>
</evidence>
<accession>K6Y001</accession>
<feature type="domain" description="TonB-dependent transporter Oar-like beta-barrel" evidence="13">
    <location>
        <begin position="571"/>
        <end position="978"/>
    </location>
</feature>
<dbReference type="Gene3D" id="2.40.170.20">
    <property type="entry name" value="TonB-dependent receptor, beta-barrel domain"/>
    <property type="match status" value="1"/>
</dbReference>
<comment type="caution">
    <text evidence="14">The sequence shown here is derived from an EMBL/GenBank/DDBJ whole genome shotgun (WGS) entry which is preliminary data.</text>
</comment>
<feature type="signal peptide" evidence="11">
    <location>
        <begin position="1"/>
        <end position="25"/>
    </location>
</feature>
<name>K6Y001_9ALTE</name>
<keyword evidence="2 9" id="KW-0813">Transport</keyword>
<proteinExistence type="inferred from homology"/>
<evidence type="ECO:0000259" key="13">
    <source>
        <dbReference type="Pfam" id="PF25183"/>
    </source>
</evidence>
<dbReference type="STRING" id="493475.GARC_0244"/>
<dbReference type="InterPro" id="IPR036942">
    <property type="entry name" value="Beta-barrel_TonB_sf"/>
</dbReference>
<reference evidence="14 15" key="1">
    <citation type="journal article" date="2017" name="Antonie Van Leeuwenhoek">
        <title>Rhizobium rhizosphaerae sp. nov., a novel species isolated from rice rhizosphere.</title>
        <authorList>
            <person name="Zhao J.J."/>
            <person name="Zhang J."/>
            <person name="Zhang R.J."/>
            <person name="Zhang C.W."/>
            <person name="Yin H.Q."/>
            <person name="Zhang X.X."/>
        </authorList>
    </citation>
    <scope>NUCLEOTIDE SEQUENCE [LARGE SCALE GENOMIC DNA]</scope>
    <source>
        <strain evidence="14 15">BSs20135</strain>
    </source>
</reference>
<evidence type="ECO:0000259" key="12">
    <source>
        <dbReference type="Pfam" id="PF07715"/>
    </source>
</evidence>
<feature type="domain" description="TonB-dependent receptor plug" evidence="12">
    <location>
        <begin position="143"/>
        <end position="235"/>
    </location>
</feature>
<evidence type="ECO:0000313" key="15">
    <source>
        <dbReference type="Proteomes" id="UP000006327"/>
    </source>
</evidence>
<keyword evidence="8 9" id="KW-0998">Cell outer membrane</keyword>
<dbReference type="Proteomes" id="UP000006327">
    <property type="component" value="Unassembled WGS sequence"/>
</dbReference>
<keyword evidence="3 9" id="KW-1134">Transmembrane beta strand</keyword>
<dbReference type="Gene3D" id="2.170.130.10">
    <property type="entry name" value="TonB-dependent receptor, plug domain"/>
    <property type="match status" value="1"/>
</dbReference>
<evidence type="ECO:0000256" key="11">
    <source>
        <dbReference type="SAM" id="SignalP"/>
    </source>
</evidence>
<dbReference type="InterPro" id="IPR039426">
    <property type="entry name" value="TonB-dep_rcpt-like"/>
</dbReference>
<dbReference type="AlphaFoldDB" id="K6Y001"/>